<keyword evidence="9" id="KW-0256">Endoplasmic reticulum</keyword>
<protein>
    <recommendedName>
        <fullName evidence="5">Protein transport protein SEC31</fullName>
    </recommendedName>
    <alternativeName>
        <fullName evidence="4">Protein transport protein sec31</fullName>
    </alternativeName>
</protein>
<evidence type="ECO:0000256" key="13">
    <source>
        <dbReference type="ARBA" id="ARBA00023329"/>
    </source>
</evidence>
<accession>A0A316ZBT0</accession>
<dbReference type="InterPro" id="IPR015943">
    <property type="entry name" value="WD40/YVTN_repeat-like_dom_sf"/>
</dbReference>
<dbReference type="GO" id="GO:0005789">
    <property type="term" value="C:endoplasmic reticulum membrane"/>
    <property type="evidence" value="ECO:0007669"/>
    <property type="project" value="UniProtKB-SubCell"/>
</dbReference>
<evidence type="ECO:0000313" key="17">
    <source>
        <dbReference type="EMBL" id="PWN99160.1"/>
    </source>
</evidence>
<feature type="compositionally biased region" description="Low complexity" evidence="16">
    <location>
        <begin position="1105"/>
        <end position="1118"/>
    </location>
</feature>
<sequence length="1448" mass="149968">MKASLPRTAAFSWSPANLASDEPLLATGTVAGALDESFSNDSLLELWAPSYGAAPAEQKPRGSAVASARFNRLAWGNVGAKTPMGLLAAGLDNGELAIWDAQAVLDGSADSQIMRNTTHTGPIKGLHFNPIQPNLLASGGVSGEVYIWDLTNPTKPYSPGARSQKLDEITAAAWNSQVAHILATSSASGYTVVWDLKNKREVTALSYGGGAATSGPAGMNGNGAGRRGVGAVCWHPDTPTRLVTASDDDASPIIMLWDLRNARAPEKILTGHDKGVLAMSWCKQDADLLLSCGKDNRTLCWNPQLGEVVGEVPSSSNWSFDVQWCPRNPAMLATSSFDGRIGIHSLQTTNAEAAADVPAAAPPADGSDIFNLPSATELPSSQGVSLRQAPKWLRRPVSAAFGFGGQLVSVANLPSAAGGAQSSVVHLRDVITEPSIVSRATRLQEALEADGLAAFCDERSRDSSTRADDVANWKALQTLFTTGSRDELVALLGFSKEDVAEKVATAINVFKRTSTTAGKGDLPAIAVQETAAEAPAEPTVPPTSEAAVSESTEATDGDDLSTGVSKLSTEDSEATEQSLFSDDAANTALPQSAAADADFFSSLGAEGPASAIPDHLQRGSALPGSSVAATAGSPGPSSVASEPQSRSTFRIYPSEEGEAERLITRAIVLGDFESAVSLCLSTDRFADALLLAVRGGPELLARTQKAYFERRTTSLPYLRLFQSIVSDDLTDVVQNADLTEWQEIFVVLCTFAKAEEFAGLAEQLGQRLEYQYTKSSRGEAQRELRKNAVLCYLAAGKLEKVAGMWIDEMREEESALQTGDASSAAADGSLYSAHAEALQTFMEKITVFQAAVKYVDVDLAAPTQDAEAAASGARTYKLASLYDRIHEYVTLLSEQGLVGPALKYASQTPSDYAPRSAEPSRSSATGLARERLVLADAARNNGRGAAAAAAASTSAAAALSNGAGSSTSYAPAPNAYAAPAANAYSASPYAAYPAAAAPVAAVDPYVAQNPYYTPAPPLQPQAQQQQQQAQPQQPQQSYGAYAPTNAYAPAQPMVSAPAPPSIGQLGQPPSVQLPQMTPAGGPSSAAPPPPPPKRSNDGWNDIPEALAAATRRTGSAAAQKAAPIMSPFPNSPAPAPGQYGQPPQPGAGLPPPPRGATPGGGPGRGAFSPPPGQGPYGRPPGQQQAPPPPRGPPQGPPPPRGASAAGMRGPPTGAYAPAPGQVNAPPPPMPGMGGPGQSNFPGQQPQQGMPPQGQQQQQSPPGPYGAPQQQQQQGPPPGMHNMHGHPSMQQGPPGARPPQGPGGTMMPPAGVPPRAHTPGAGAGAPARSSTPAKPATKYPAGDRSHIPDAQRPIANVLGATLARIKQAAPPAQKRMMEDAERRINVLLDHLNCGTVDARMIPLLLNLAQAMDARNQQAALGLHLQLASIASGELATAMPGIKLCITRMA</sequence>
<dbReference type="InterPro" id="IPR001680">
    <property type="entry name" value="WD40_rpt"/>
</dbReference>
<feature type="compositionally biased region" description="Low complexity" evidence="16">
    <location>
        <begin position="1241"/>
        <end position="1293"/>
    </location>
</feature>
<keyword evidence="12" id="KW-0472">Membrane</keyword>
<evidence type="ECO:0000256" key="4">
    <source>
        <dbReference type="ARBA" id="ARBA00013507"/>
    </source>
</evidence>
<reference evidence="17 18" key="1">
    <citation type="journal article" date="2018" name="Mol. Biol. Evol.">
        <title>Broad Genomic Sampling Reveals a Smut Pathogenic Ancestry of the Fungal Clade Ustilaginomycotina.</title>
        <authorList>
            <person name="Kijpornyongpan T."/>
            <person name="Mondo S.J."/>
            <person name="Barry K."/>
            <person name="Sandor L."/>
            <person name="Lee J."/>
            <person name="Lipzen A."/>
            <person name="Pangilinan J."/>
            <person name="LaButti K."/>
            <person name="Hainaut M."/>
            <person name="Henrissat B."/>
            <person name="Grigoriev I.V."/>
            <person name="Spatafora J.W."/>
            <person name="Aime M.C."/>
        </authorList>
    </citation>
    <scope>NUCLEOTIDE SEQUENCE [LARGE SCALE GENOMIC DNA]</scope>
    <source>
        <strain evidence="17 18">MCA 4186</strain>
    </source>
</reference>
<evidence type="ECO:0000256" key="6">
    <source>
        <dbReference type="ARBA" id="ARBA00022448"/>
    </source>
</evidence>
<dbReference type="OrthoDB" id="542917at2759"/>
<feature type="region of interest" description="Disordered" evidence="16">
    <location>
        <begin position="532"/>
        <end position="578"/>
    </location>
</feature>
<dbReference type="RefSeq" id="XP_025599439.1">
    <property type="nucleotide sequence ID" value="XM_025745159.1"/>
</dbReference>
<feature type="compositionally biased region" description="Polar residues" evidence="16">
    <location>
        <begin position="635"/>
        <end position="648"/>
    </location>
</feature>
<dbReference type="GO" id="GO:0070971">
    <property type="term" value="C:endoplasmic reticulum exit site"/>
    <property type="evidence" value="ECO:0007669"/>
    <property type="project" value="TreeGrafter"/>
</dbReference>
<dbReference type="PANTHER" id="PTHR13923:SF11">
    <property type="entry name" value="SECRETORY 31, ISOFORM D"/>
    <property type="match status" value="1"/>
</dbReference>
<evidence type="ECO:0000256" key="7">
    <source>
        <dbReference type="ARBA" id="ARBA00022574"/>
    </source>
</evidence>
<keyword evidence="18" id="KW-1185">Reference proteome</keyword>
<comment type="function">
    <text evidence="14">Component of the coat protein complex II (COPII) which promotes the formation of transport vesicles from the endoplasmic reticulum (ER). The coat has two main functions, the physical deformation of the endoplasmic reticulum membrane into vesicles and the selection of cargo molecules.</text>
</comment>
<dbReference type="Gene3D" id="1.25.40.1030">
    <property type="match status" value="1"/>
</dbReference>
<evidence type="ECO:0000256" key="9">
    <source>
        <dbReference type="ARBA" id="ARBA00022824"/>
    </source>
</evidence>
<organism evidence="17 18">
    <name type="scientific">Tilletiopsis washingtonensis</name>
    <dbReference type="NCBI Taxonomy" id="58919"/>
    <lineage>
        <taxon>Eukaryota</taxon>
        <taxon>Fungi</taxon>
        <taxon>Dikarya</taxon>
        <taxon>Basidiomycota</taxon>
        <taxon>Ustilaginomycotina</taxon>
        <taxon>Exobasidiomycetes</taxon>
        <taxon>Entylomatales</taxon>
        <taxon>Entylomatales incertae sedis</taxon>
        <taxon>Tilletiopsis</taxon>
    </lineage>
</organism>
<dbReference type="GO" id="GO:0005198">
    <property type="term" value="F:structural molecule activity"/>
    <property type="evidence" value="ECO:0007669"/>
    <property type="project" value="TreeGrafter"/>
</dbReference>
<dbReference type="SMART" id="SM00320">
    <property type="entry name" value="WD40"/>
    <property type="match status" value="5"/>
</dbReference>
<feature type="compositionally biased region" description="Low complexity" evidence="16">
    <location>
        <begin position="1304"/>
        <end position="1332"/>
    </location>
</feature>
<comment type="similarity">
    <text evidence="3">Belongs to the WD repeat SEC31 family.</text>
</comment>
<dbReference type="GO" id="GO:0007029">
    <property type="term" value="P:endoplasmic reticulum organization"/>
    <property type="evidence" value="ECO:0007669"/>
    <property type="project" value="TreeGrafter"/>
</dbReference>
<proteinExistence type="inferred from homology"/>
<feature type="repeat" description="WD" evidence="15">
    <location>
        <begin position="116"/>
        <end position="158"/>
    </location>
</feature>
<evidence type="ECO:0000256" key="12">
    <source>
        <dbReference type="ARBA" id="ARBA00023136"/>
    </source>
</evidence>
<keyword evidence="8" id="KW-0677">Repeat</keyword>
<evidence type="ECO:0000256" key="10">
    <source>
        <dbReference type="ARBA" id="ARBA00022892"/>
    </source>
</evidence>
<keyword evidence="13" id="KW-0968">Cytoplasmic vesicle</keyword>
<dbReference type="PANTHER" id="PTHR13923">
    <property type="entry name" value="SEC31-RELATED PROTEIN"/>
    <property type="match status" value="1"/>
</dbReference>
<evidence type="ECO:0000256" key="14">
    <source>
        <dbReference type="ARBA" id="ARBA00025471"/>
    </source>
</evidence>
<keyword evidence="6" id="KW-0813">Transport</keyword>
<dbReference type="GO" id="GO:0015031">
    <property type="term" value="P:protein transport"/>
    <property type="evidence" value="ECO:0007669"/>
    <property type="project" value="UniProtKB-KW"/>
</dbReference>
<feature type="compositionally biased region" description="Pro residues" evidence="16">
    <location>
        <begin position="1185"/>
        <end position="1200"/>
    </location>
</feature>
<dbReference type="EMBL" id="KZ819289">
    <property type="protein sequence ID" value="PWN99160.1"/>
    <property type="molecule type" value="Genomic_DNA"/>
</dbReference>
<evidence type="ECO:0000256" key="16">
    <source>
        <dbReference type="SAM" id="MobiDB-lite"/>
    </source>
</evidence>
<feature type="compositionally biased region" description="Pro residues" evidence="16">
    <location>
        <begin position="1142"/>
        <end position="1155"/>
    </location>
</feature>
<dbReference type="Gene3D" id="2.130.10.10">
    <property type="entry name" value="YVTN repeat-like/Quinoprotein amine dehydrogenase"/>
    <property type="match status" value="1"/>
</dbReference>
<feature type="region of interest" description="Disordered" evidence="16">
    <location>
        <begin position="610"/>
        <end position="653"/>
    </location>
</feature>
<dbReference type="InterPro" id="IPR036322">
    <property type="entry name" value="WD40_repeat_dom_sf"/>
</dbReference>
<dbReference type="InterPro" id="IPR040251">
    <property type="entry name" value="SEC31-like"/>
</dbReference>
<evidence type="ECO:0000256" key="15">
    <source>
        <dbReference type="PROSITE-ProRule" id="PRU00221"/>
    </source>
</evidence>
<gene>
    <name evidence="17" type="ORF">FA09DRAFT_359764</name>
</gene>
<evidence type="ECO:0000313" key="18">
    <source>
        <dbReference type="Proteomes" id="UP000245946"/>
    </source>
</evidence>
<evidence type="ECO:0000256" key="8">
    <source>
        <dbReference type="ARBA" id="ARBA00022737"/>
    </source>
</evidence>
<keyword evidence="11" id="KW-0653">Protein transport</keyword>
<dbReference type="Gene3D" id="1.20.940.10">
    <property type="entry name" value="Functional domain of the splicing factor Prp18"/>
    <property type="match status" value="1"/>
</dbReference>
<dbReference type="FunFam" id="2.130.10.10:FF:000193">
    <property type="entry name" value="Protein transport protein SEC31, putative"/>
    <property type="match status" value="1"/>
</dbReference>
<dbReference type="SUPFAM" id="SSF50978">
    <property type="entry name" value="WD40 repeat-like"/>
    <property type="match status" value="1"/>
</dbReference>
<dbReference type="Pfam" id="PF00400">
    <property type="entry name" value="WD40"/>
    <property type="match status" value="2"/>
</dbReference>
<dbReference type="PROSITE" id="PS50082">
    <property type="entry name" value="WD_REPEATS_2"/>
    <property type="match status" value="1"/>
</dbReference>
<evidence type="ECO:0000256" key="11">
    <source>
        <dbReference type="ARBA" id="ARBA00022927"/>
    </source>
</evidence>
<feature type="compositionally biased region" description="Low complexity" evidence="16">
    <location>
        <begin position="1020"/>
        <end position="1036"/>
    </location>
</feature>
<evidence type="ECO:0000256" key="1">
    <source>
        <dbReference type="ARBA" id="ARBA00004299"/>
    </source>
</evidence>
<keyword evidence="7 15" id="KW-0853">WD repeat</keyword>
<evidence type="ECO:0000256" key="2">
    <source>
        <dbReference type="ARBA" id="ARBA00004397"/>
    </source>
</evidence>
<evidence type="ECO:0000256" key="3">
    <source>
        <dbReference type="ARBA" id="ARBA00009358"/>
    </source>
</evidence>
<feature type="compositionally biased region" description="Low complexity" evidence="16">
    <location>
        <begin position="532"/>
        <end position="547"/>
    </location>
</feature>
<evidence type="ECO:0000256" key="5">
    <source>
        <dbReference type="ARBA" id="ARBA00021236"/>
    </source>
</evidence>
<name>A0A316ZBT0_9BASI</name>
<feature type="region of interest" description="Disordered" evidence="16">
    <location>
        <begin position="1011"/>
        <end position="1348"/>
    </location>
</feature>
<keyword evidence="10" id="KW-0931">ER-Golgi transport</keyword>
<feature type="compositionally biased region" description="Low complexity" evidence="16">
    <location>
        <begin position="1201"/>
        <end position="1223"/>
    </location>
</feature>
<dbReference type="STRING" id="58919.A0A316ZBT0"/>
<comment type="subcellular location">
    <subcellularLocation>
        <location evidence="1">Cytoplasmic vesicle</location>
        <location evidence="1">COPII-coated vesicle membrane</location>
        <topology evidence="1">Peripheral membrane protein</topology>
        <orientation evidence="1">Cytoplasmic side</orientation>
    </subcellularLocation>
    <subcellularLocation>
        <location evidence="2">Endoplasmic reticulum membrane</location>
        <topology evidence="2">Peripheral membrane protein</topology>
        <orientation evidence="2">Cytoplasmic side</orientation>
    </subcellularLocation>
</comment>
<dbReference type="Proteomes" id="UP000245946">
    <property type="component" value="Unassembled WGS sequence"/>
</dbReference>
<dbReference type="GO" id="GO:0030127">
    <property type="term" value="C:COPII vesicle coat"/>
    <property type="evidence" value="ECO:0007669"/>
    <property type="project" value="TreeGrafter"/>
</dbReference>
<dbReference type="GeneID" id="37272703"/>
<dbReference type="GO" id="GO:0090110">
    <property type="term" value="P:COPII-coated vesicle cargo loading"/>
    <property type="evidence" value="ECO:0007669"/>
    <property type="project" value="TreeGrafter"/>
</dbReference>